<dbReference type="RefSeq" id="WP_021686238.1">
    <property type="nucleotide sequence ID" value="NZ_KI260554.1"/>
</dbReference>
<evidence type="ECO:0000313" key="2">
    <source>
        <dbReference type="EMBL" id="ERJ91612.1"/>
    </source>
</evidence>
<keyword evidence="1" id="KW-1133">Transmembrane helix</keyword>
<keyword evidence="1" id="KW-0812">Transmembrane</keyword>
<keyword evidence="1" id="KW-0472">Membrane</keyword>
<comment type="caution">
    <text evidence="2">The sequence shown here is derived from an EMBL/GenBank/DDBJ whole genome shotgun (WGS) entry which is preliminary data.</text>
</comment>
<feature type="transmembrane region" description="Helical" evidence="1">
    <location>
        <begin position="184"/>
        <end position="205"/>
    </location>
</feature>
<reference evidence="2 3" key="1">
    <citation type="submission" date="2013-08" db="EMBL/GenBank/DDBJ databases">
        <authorList>
            <person name="Weinstock G."/>
            <person name="Sodergren E."/>
            <person name="Wylie T."/>
            <person name="Fulton L."/>
            <person name="Fulton R."/>
            <person name="Fronick C."/>
            <person name="O'Laughlin M."/>
            <person name="Godfrey J."/>
            <person name="Miner T."/>
            <person name="Herter B."/>
            <person name="Appelbaum E."/>
            <person name="Cordes M."/>
            <person name="Lek S."/>
            <person name="Wollam A."/>
            <person name="Pepin K.H."/>
            <person name="Palsikar V.B."/>
            <person name="Mitreva M."/>
            <person name="Wilson R.K."/>
        </authorList>
    </citation>
    <scope>NUCLEOTIDE SEQUENCE [LARGE SCALE GENOMIC DNA]</scope>
    <source>
        <strain evidence="2 3">ATCC 700332</strain>
    </source>
</reference>
<feature type="transmembrane region" description="Helical" evidence="1">
    <location>
        <begin position="255"/>
        <end position="275"/>
    </location>
</feature>
<feature type="transmembrane region" description="Helical" evidence="1">
    <location>
        <begin position="217"/>
        <end position="243"/>
    </location>
</feature>
<evidence type="ECO:0000313" key="3">
    <source>
        <dbReference type="Proteomes" id="UP000016649"/>
    </source>
</evidence>
<accession>A0ABN0NWI4</accession>
<organism evidence="2 3">
    <name type="scientific">Treponema lecithinolyticum ATCC 700332</name>
    <dbReference type="NCBI Taxonomy" id="1321815"/>
    <lineage>
        <taxon>Bacteria</taxon>
        <taxon>Pseudomonadati</taxon>
        <taxon>Spirochaetota</taxon>
        <taxon>Spirochaetia</taxon>
        <taxon>Spirochaetales</taxon>
        <taxon>Treponemataceae</taxon>
        <taxon>Treponema</taxon>
    </lineage>
</organism>
<evidence type="ECO:0000256" key="1">
    <source>
        <dbReference type="SAM" id="Phobius"/>
    </source>
</evidence>
<dbReference type="EMBL" id="AWVH01000044">
    <property type="protein sequence ID" value="ERJ91612.1"/>
    <property type="molecule type" value="Genomic_DNA"/>
</dbReference>
<gene>
    <name evidence="2" type="ORF">HMPREF9193_02065</name>
</gene>
<proteinExistence type="predicted"/>
<name>A0ABN0NWI4_TRELE</name>
<dbReference type="Proteomes" id="UP000016649">
    <property type="component" value="Unassembled WGS sequence"/>
</dbReference>
<protein>
    <submittedName>
        <fullName evidence="2">Uncharacterized protein</fullName>
    </submittedName>
</protein>
<keyword evidence="3" id="KW-1185">Reference proteome</keyword>
<sequence length="286" mass="33168">MADVNSEILDQAEPKKENKDSYVQQLREAQEQLCNSLISSNFNFKKWLLEFNTYIKNYDRFFYSTISNFILSKSNDEEVSSITQNIADSISKVKKEETLPDDTEISEQDFSQTLVPVSERNYKLLLKFLDHCNLATIQRAAYNTTKENIKAEVNNLFDTKYKDEYDTKIKPKLDYYEKNITTQLISLISIFTALSFVIFGSISILDNLLVNIRTLPIFKVIFIGNLWLICMTNIFTLFARMISKFISQDWKLSKPLIICNTIMICILIAIIIIYAKSYGINGIFTF</sequence>